<comment type="subcellular location">
    <subcellularLocation>
        <location evidence="1">Cell envelope</location>
    </subcellularLocation>
</comment>
<reference evidence="6 7" key="1">
    <citation type="submission" date="2019-03" db="EMBL/GenBank/DDBJ databases">
        <title>Draft Genome Sequence of Desulfosporosinus fructosivorans Strain 63.6F, Isolated from Marine Sediment in the Baltic Sea.</title>
        <authorList>
            <person name="Hausmann B."/>
            <person name="Vandieken V."/>
            <person name="Pjevac P."/>
            <person name="Schreck K."/>
            <person name="Herbold C.W."/>
            <person name="Loy A."/>
        </authorList>
    </citation>
    <scope>NUCLEOTIDE SEQUENCE [LARGE SCALE GENOMIC DNA]</scope>
    <source>
        <strain evidence="6 7">63.6F</strain>
    </source>
</reference>
<evidence type="ECO:0000256" key="1">
    <source>
        <dbReference type="ARBA" id="ARBA00004196"/>
    </source>
</evidence>
<accession>A0A4Z0R205</accession>
<dbReference type="OrthoDB" id="137511at2"/>
<dbReference type="GO" id="GO:0015833">
    <property type="term" value="P:peptide transport"/>
    <property type="evidence" value="ECO:0007669"/>
    <property type="project" value="TreeGrafter"/>
</dbReference>
<dbReference type="GO" id="GO:1904680">
    <property type="term" value="F:peptide transmembrane transporter activity"/>
    <property type="evidence" value="ECO:0007669"/>
    <property type="project" value="TreeGrafter"/>
</dbReference>
<comment type="similarity">
    <text evidence="2">Belongs to the bacterial solute-binding protein 5 family.</text>
</comment>
<dbReference type="PANTHER" id="PTHR30290">
    <property type="entry name" value="PERIPLASMIC BINDING COMPONENT OF ABC TRANSPORTER"/>
    <property type="match status" value="1"/>
</dbReference>
<dbReference type="PANTHER" id="PTHR30290:SF79">
    <property type="entry name" value="DIPEPTIDE-BINDING PROTEIN DPPE"/>
    <property type="match status" value="1"/>
</dbReference>
<dbReference type="FunFam" id="3.90.76.10:FF:000001">
    <property type="entry name" value="Oligopeptide ABC transporter substrate-binding protein"/>
    <property type="match status" value="1"/>
</dbReference>
<evidence type="ECO:0000313" key="7">
    <source>
        <dbReference type="Proteomes" id="UP000298460"/>
    </source>
</evidence>
<gene>
    <name evidence="6" type="ORF">E4K67_16905</name>
</gene>
<keyword evidence="7" id="KW-1185">Reference proteome</keyword>
<protein>
    <submittedName>
        <fullName evidence="6">Peptide ABC transporter substrate-binding protein</fullName>
    </submittedName>
</protein>
<dbReference type="AlphaFoldDB" id="A0A4Z0R205"/>
<keyword evidence="4" id="KW-0732">Signal</keyword>
<organism evidence="6 7">
    <name type="scientific">Desulfosporosinus fructosivorans</name>
    <dbReference type="NCBI Taxonomy" id="2018669"/>
    <lineage>
        <taxon>Bacteria</taxon>
        <taxon>Bacillati</taxon>
        <taxon>Bacillota</taxon>
        <taxon>Clostridia</taxon>
        <taxon>Eubacteriales</taxon>
        <taxon>Desulfitobacteriaceae</taxon>
        <taxon>Desulfosporosinus</taxon>
    </lineage>
</organism>
<evidence type="ECO:0000313" key="6">
    <source>
        <dbReference type="EMBL" id="TGE37071.1"/>
    </source>
</evidence>
<dbReference type="Gene3D" id="3.40.190.10">
    <property type="entry name" value="Periplasmic binding protein-like II"/>
    <property type="match status" value="1"/>
</dbReference>
<evidence type="ECO:0000256" key="4">
    <source>
        <dbReference type="ARBA" id="ARBA00022729"/>
    </source>
</evidence>
<dbReference type="SUPFAM" id="SSF53850">
    <property type="entry name" value="Periplasmic binding protein-like II"/>
    <property type="match status" value="1"/>
</dbReference>
<proteinExistence type="inferred from homology"/>
<dbReference type="InterPro" id="IPR039424">
    <property type="entry name" value="SBP_5"/>
</dbReference>
<dbReference type="CDD" id="cd08504">
    <property type="entry name" value="PBP2_OppA"/>
    <property type="match status" value="1"/>
</dbReference>
<dbReference type="Pfam" id="PF00496">
    <property type="entry name" value="SBP_bac_5"/>
    <property type="match status" value="1"/>
</dbReference>
<evidence type="ECO:0000256" key="3">
    <source>
        <dbReference type="ARBA" id="ARBA00022448"/>
    </source>
</evidence>
<feature type="domain" description="Solute-binding protein family 5" evidence="5">
    <location>
        <begin position="67"/>
        <end position="448"/>
    </location>
</feature>
<dbReference type="GO" id="GO:0043190">
    <property type="term" value="C:ATP-binding cassette (ABC) transporter complex"/>
    <property type="evidence" value="ECO:0007669"/>
    <property type="project" value="InterPro"/>
</dbReference>
<sequence>MVLAVSVLLTGCGGSKQPDASAKVMKASYNAGAEPETLDPAISTGVPESHIQTALFEGLTRKGEGEKVMPGIAESWTTSTDGTVITFKLRDAKWSNGDAITAEDFKYSWLRALAPATASEYAYQLYYIKGAEDYNSQKGTADAVAIKVVDPKTLEVTLAAPTPYFVALTAFHTLYPVNKKAVEASKEWSLKAETFVSNGPFKMQEWKHNDQVIVVKNENYWDAKNVKMSEVTFKLLEDIKAALTAFESGQIDGSEYIPIEDIDRLKAAKVLRIDPYIGTSFYRFNVTKKPFNDVKVRKALAMAIDRKMLIDKVVKGGQLPAYAYTPPGMVDVEEGKDFRVVGGDYIKEDVAAAKALLAEAGYPEGKNWPADVSILYNTKSDNKLMAEAIQNMWKTNLGIDVKLRNEEWAVYLESQKTINYNISRAAWIGDYADAMTFMDMFVTGGGNNQTGWSNPEYDKQIKEIANKSGDQKVRVAAMHAAEKVLMDEMPIMPIYFYTLPWVMKDNIKGVFRSSLGPIDFKLATVE</sequence>
<dbReference type="PIRSF" id="PIRSF002741">
    <property type="entry name" value="MppA"/>
    <property type="match status" value="1"/>
</dbReference>
<evidence type="ECO:0000259" key="5">
    <source>
        <dbReference type="Pfam" id="PF00496"/>
    </source>
</evidence>
<dbReference type="EMBL" id="SPQQ01000006">
    <property type="protein sequence ID" value="TGE37071.1"/>
    <property type="molecule type" value="Genomic_DNA"/>
</dbReference>
<evidence type="ECO:0000256" key="2">
    <source>
        <dbReference type="ARBA" id="ARBA00005695"/>
    </source>
</evidence>
<dbReference type="GO" id="GO:0030288">
    <property type="term" value="C:outer membrane-bounded periplasmic space"/>
    <property type="evidence" value="ECO:0007669"/>
    <property type="project" value="UniProtKB-ARBA"/>
</dbReference>
<keyword evidence="3" id="KW-0813">Transport</keyword>
<comment type="caution">
    <text evidence="6">The sequence shown here is derived from an EMBL/GenBank/DDBJ whole genome shotgun (WGS) entry which is preliminary data.</text>
</comment>
<dbReference type="Gene3D" id="3.10.105.10">
    <property type="entry name" value="Dipeptide-binding Protein, Domain 3"/>
    <property type="match status" value="1"/>
</dbReference>
<dbReference type="InterPro" id="IPR000914">
    <property type="entry name" value="SBP_5_dom"/>
</dbReference>
<dbReference type="InterPro" id="IPR030678">
    <property type="entry name" value="Peptide/Ni-bd"/>
</dbReference>
<name>A0A4Z0R205_9FIRM</name>
<dbReference type="FunFam" id="3.10.105.10:FF:000001">
    <property type="entry name" value="Oligopeptide ABC transporter, oligopeptide-binding protein"/>
    <property type="match status" value="1"/>
</dbReference>
<dbReference type="Gene3D" id="3.90.76.10">
    <property type="entry name" value="Dipeptide-binding Protein, Domain 1"/>
    <property type="match status" value="1"/>
</dbReference>
<dbReference type="Proteomes" id="UP000298460">
    <property type="component" value="Unassembled WGS sequence"/>
</dbReference>